<dbReference type="AlphaFoldDB" id="A0A0F9GQF5"/>
<accession>A0A0F9GQF5</accession>
<evidence type="ECO:0000313" key="2">
    <source>
        <dbReference type="EMBL" id="KKL65322.1"/>
    </source>
</evidence>
<dbReference type="Pfam" id="PF14697">
    <property type="entry name" value="Fer4_21"/>
    <property type="match status" value="1"/>
</dbReference>
<comment type="caution">
    <text evidence="2">The sequence shown here is derived from an EMBL/GenBank/DDBJ whole genome shotgun (WGS) entry which is preliminary data.</text>
</comment>
<dbReference type="PROSITE" id="PS51379">
    <property type="entry name" value="4FE4S_FER_2"/>
    <property type="match status" value="2"/>
</dbReference>
<reference evidence="2" key="1">
    <citation type="journal article" date="2015" name="Nature">
        <title>Complex archaea that bridge the gap between prokaryotes and eukaryotes.</title>
        <authorList>
            <person name="Spang A."/>
            <person name="Saw J.H."/>
            <person name="Jorgensen S.L."/>
            <person name="Zaremba-Niedzwiedzka K."/>
            <person name="Martijn J."/>
            <person name="Lind A.E."/>
            <person name="van Eijk R."/>
            <person name="Schleper C."/>
            <person name="Guy L."/>
            <person name="Ettema T.J."/>
        </authorList>
    </citation>
    <scope>NUCLEOTIDE SEQUENCE</scope>
</reference>
<proteinExistence type="predicted"/>
<gene>
    <name evidence="2" type="ORF">LCGC14_2156140</name>
</gene>
<dbReference type="SUPFAM" id="SSF54862">
    <property type="entry name" value="4Fe-4S ferredoxins"/>
    <property type="match status" value="1"/>
</dbReference>
<dbReference type="Gene3D" id="3.30.70.20">
    <property type="match status" value="1"/>
</dbReference>
<protein>
    <recommendedName>
        <fullName evidence="1">4Fe-4S ferredoxin-type domain-containing protein</fullName>
    </recommendedName>
</protein>
<dbReference type="InterPro" id="IPR017896">
    <property type="entry name" value="4Fe4S_Fe-S-bd"/>
</dbReference>
<feature type="domain" description="4Fe-4S ferredoxin-type" evidence="1">
    <location>
        <begin position="347"/>
        <end position="376"/>
    </location>
</feature>
<dbReference type="PROSITE" id="PS00198">
    <property type="entry name" value="4FE4S_FER_1"/>
    <property type="match status" value="1"/>
</dbReference>
<feature type="domain" description="4Fe-4S ferredoxin-type" evidence="1">
    <location>
        <begin position="317"/>
        <end position="346"/>
    </location>
</feature>
<sequence>MTISDEKNQDQKFIRATEILTGAKPGTKMPEELVGIIKIAVGDDNADFLEAFAEKTSFTMEELKESLKNKGIELTEDEILAKVDFLAKNGVMMDQPTAQGVTIYRTLGIARIFDYIFMRDIDVEDDEIKALAKLQHEWMERRRDRVQNKYDTYESTIDKVRPIDRTIISSYENQNTGEEIEIMVDKPIETPQEMILPSQTVQEIIEKYDDIAVGHCYCRNHAKVLGDPCHQTDIQESCFTFGKSARHTAKHGFSRLISKEEALDIFAKIRDDGLVHKVMHLRANPELREDAICNCCTDCCPQSRGFMLEPTANYTNYLAQINTDLCTGCGTCVEKCHQLIIELNDDDKAERDEESCIGCGVCAYFCPENAISMVKTPLKIVRIMPPHQK</sequence>
<name>A0A0F9GQF5_9ZZZZ</name>
<dbReference type="InterPro" id="IPR017900">
    <property type="entry name" value="4Fe4S_Fe_S_CS"/>
</dbReference>
<dbReference type="EMBL" id="LAZR01027573">
    <property type="protein sequence ID" value="KKL65322.1"/>
    <property type="molecule type" value="Genomic_DNA"/>
</dbReference>
<organism evidence="2">
    <name type="scientific">marine sediment metagenome</name>
    <dbReference type="NCBI Taxonomy" id="412755"/>
    <lineage>
        <taxon>unclassified sequences</taxon>
        <taxon>metagenomes</taxon>
        <taxon>ecological metagenomes</taxon>
    </lineage>
</organism>
<evidence type="ECO:0000259" key="1">
    <source>
        <dbReference type="PROSITE" id="PS51379"/>
    </source>
</evidence>